<keyword evidence="3" id="KW-1185">Reference proteome</keyword>
<dbReference type="Pfam" id="PF05893">
    <property type="entry name" value="LuxC"/>
    <property type="match status" value="1"/>
</dbReference>
<protein>
    <submittedName>
        <fullName evidence="2">Acyl-CoA reductase</fullName>
    </submittedName>
</protein>
<evidence type="ECO:0000313" key="3">
    <source>
        <dbReference type="Proteomes" id="UP001595805"/>
    </source>
</evidence>
<dbReference type="RefSeq" id="WP_377906070.1">
    <property type="nucleotide sequence ID" value="NZ_JBHRZS010000007.1"/>
</dbReference>
<keyword evidence="1" id="KW-0521">NADP</keyword>
<name>A0ABV8AST9_9BACT</name>
<gene>
    <name evidence="2" type="ORF">ACFOSV_11025</name>
</gene>
<comment type="caution">
    <text evidence="2">The sequence shown here is derived from an EMBL/GenBank/DDBJ whole genome shotgun (WGS) entry which is preliminary data.</text>
</comment>
<organism evidence="2 3">
    <name type="scientific">Algoriphagus namhaensis</name>
    <dbReference type="NCBI Taxonomy" id="915353"/>
    <lineage>
        <taxon>Bacteria</taxon>
        <taxon>Pseudomonadati</taxon>
        <taxon>Bacteroidota</taxon>
        <taxon>Cytophagia</taxon>
        <taxon>Cytophagales</taxon>
        <taxon>Cyclobacteriaceae</taxon>
        <taxon>Algoriphagus</taxon>
    </lineage>
</organism>
<dbReference type="Proteomes" id="UP001595805">
    <property type="component" value="Unassembled WGS sequence"/>
</dbReference>
<dbReference type="EMBL" id="JBHRZS010000007">
    <property type="protein sequence ID" value="MFC3880715.1"/>
    <property type="molecule type" value="Genomic_DNA"/>
</dbReference>
<sequence>MIKILDEENPELFIRAKNQNNWFTPIACASAFKGIIQMLDLEELQNWLSNYDVKTQKSPKSIGVLMAGNIPSVGFHDLMCVLLSGHKAAVKLSTSDSVLMLWIIERLIEANKGLEDFISVEPMLKNKDAYIATGSDNSSRYFDYYFGKYPHIIRKNRTSIAVLTGEETEEEVLNLGKDIFTYFGLGCRNVSKIYVKDKIDLQSLLGYLETYNWVADHHKYFNNYEYNKSIYLVNKTPHLDNGFVLLKEDSQLVSPIAVLYYEVYDTDKDLKNKLERDREKIQCIVGGGQNYIPFGAAQYPSVSDYADGVDTMSFLTQL</sequence>
<proteinExistence type="predicted"/>
<evidence type="ECO:0000256" key="1">
    <source>
        <dbReference type="ARBA" id="ARBA00022857"/>
    </source>
</evidence>
<reference evidence="3" key="1">
    <citation type="journal article" date="2019" name="Int. J. Syst. Evol. Microbiol.">
        <title>The Global Catalogue of Microorganisms (GCM) 10K type strain sequencing project: providing services to taxonomists for standard genome sequencing and annotation.</title>
        <authorList>
            <consortium name="The Broad Institute Genomics Platform"/>
            <consortium name="The Broad Institute Genome Sequencing Center for Infectious Disease"/>
            <person name="Wu L."/>
            <person name="Ma J."/>
        </authorList>
    </citation>
    <scope>NUCLEOTIDE SEQUENCE [LARGE SCALE GENOMIC DNA]</scope>
    <source>
        <strain evidence="3">CCUG 60523</strain>
    </source>
</reference>
<evidence type="ECO:0000313" key="2">
    <source>
        <dbReference type="EMBL" id="MFC3880715.1"/>
    </source>
</evidence>
<dbReference type="InterPro" id="IPR008670">
    <property type="entry name" value="CoA_reduct_LuxC"/>
</dbReference>
<accession>A0ABV8AST9</accession>